<gene>
    <name evidence="2" type="ORF">SAMN06269185_0796</name>
</gene>
<dbReference type="GO" id="GO:0016787">
    <property type="term" value="F:hydrolase activity"/>
    <property type="evidence" value="ECO:0007669"/>
    <property type="project" value="UniProtKB-KW"/>
</dbReference>
<dbReference type="EMBL" id="OBEJ01000001">
    <property type="protein sequence ID" value="SNZ05196.1"/>
    <property type="molecule type" value="Genomic_DNA"/>
</dbReference>
<keyword evidence="1" id="KW-0472">Membrane</keyword>
<dbReference type="AlphaFoldDB" id="A0A285NB56"/>
<evidence type="ECO:0000313" key="2">
    <source>
        <dbReference type="EMBL" id="SNZ05196.1"/>
    </source>
</evidence>
<evidence type="ECO:0000256" key="1">
    <source>
        <dbReference type="SAM" id="Phobius"/>
    </source>
</evidence>
<feature type="transmembrane region" description="Helical" evidence="1">
    <location>
        <begin position="155"/>
        <end position="173"/>
    </location>
</feature>
<feature type="transmembrane region" description="Helical" evidence="1">
    <location>
        <begin position="85"/>
        <end position="101"/>
    </location>
</feature>
<keyword evidence="1" id="KW-0812">Transmembrane</keyword>
<keyword evidence="1" id="KW-1133">Transmembrane helix</keyword>
<proteinExistence type="predicted"/>
<protein>
    <submittedName>
        <fullName evidence="2">LexA-binding, inner membrane-associated putative hydrolase</fullName>
    </submittedName>
</protein>
<keyword evidence="3" id="KW-1185">Reference proteome</keyword>
<dbReference type="Pfam" id="PF04307">
    <property type="entry name" value="YdjM"/>
    <property type="match status" value="1"/>
</dbReference>
<reference evidence="2 3" key="1">
    <citation type="submission" date="2017-09" db="EMBL/GenBank/DDBJ databases">
        <authorList>
            <person name="Ehlers B."/>
            <person name="Leendertz F.H."/>
        </authorList>
    </citation>
    <scope>NUCLEOTIDE SEQUENCE [LARGE SCALE GENOMIC DNA]</scope>
    <source>
        <strain evidence="2 3">DSM 27208</strain>
    </source>
</reference>
<dbReference type="RefSeq" id="WP_097007787.1">
    <property type="nucleotide sequence ID" value="NZ_OBEJ01000001.1"/>
</dbReference>
<dbReference type="OrthoDB" id="206308at2157"/>
<name>A0A285NB56_NATPI</name>
<evidence type="ECO:0000313" key="3">
    <source>
        <dbReference type="Proteomes" id="UP000219453"/>
    </source>
</evidence>
<dbReference type="InterPro" id="IPR007404">
    <property type="entry name" value="YdjM-like"/>
</dbReference>
<sequence length="199" mass="21174">MLPWEHAAVGYLAYSLWCHVVDRRSPGALEAIAALVGSQLPDLIDKPLSWQYGVFDSGYALGHSIFFAVPVAVGAGLLARTYGRGSVGVALVLGYLLHLPGDLVEDVLREGELVAAPILWPVVTAPPSPEQPVVGVTVELFYEYVDALTAPDPPTFVLVQAGVIVGTALLWLYDGAPVLRELLVGVRRRLGHAVGDATN</sequence>
<feature type="transmembrane region" description="Helical" evidence="1">
    <location>
        <begin position="58"/>
        <end position="78"/>
    </location>
</feature>
<keyword evidence="2" id="KW-0378">Hydrolase</keyword>
<accession>A0A285NB56</accession>
<dbReference type="Proteomes" id="UP000219453">
    <property type="component" value="Unassembled WGS sequence"/>
</dbReference>
<organism evidence="2 3">
    <name type="scientific">Natronoarchaeum philippinense</name>
    <dbReference type="NCBI Taxonomy" id="558529"/>
    <lineage>
        <taxon>Archaea</taxon>
        <taxon>Methanobacteriati</taxon>
        <taxon>Methanobacteriota</taxon>
        <taxon>Stenosarchaea group</taxon>
        <taxon>Halobacteria</taxon>
        <taxon>Halobacteriales</taxon>
        <taxon>Natronoarchaeaceae</taxon>
    </lineage>
</organism>